<proteinExistence type="predicted"/>
<keyword evidence="2" id="KW-0808">Transferase</keyword>
<dbReference type="InterPro" id="IPR005337">
    <property type="entry name" value="RapZ-like"/>
</dbReference>
<sequence>MVTDAGDNNRSYLTVAIGCTGGKHRSVYIAEQLADYFRSRGKNVQSRHRTLEKRKS</sequence>
<evidence type="ECO:0000259" key="1">
    <source>
        <dbReference type="Pfam" id="PF22740"/>
    </source>
</evidence>
<dbReference type="PANTHER" id="PTHR30448:SF0">
    <property type="entry name" value="RNASE ADAPTER PROTEIN RAPZ"/>
    <property type="match status" value="1"/>
</dbReference>
<dbReference type="InterPro" id="IPR053931">
    <property type="entry name" value="RapZ_C"/>
</dbReference>
<keyword evidence="2" id="KW-0418">Kinase</keyword>
<dbReference type="AlphaFoldDB" id="A0A378A2U5"/>
<protein>
    <submittedName>
        <fullName evidence="2">P-loop-containing kinase</fullName>
    </submittedName>
</protein>
<evidence type="ECO:0000313" key="2">
    <source>
        <dbReference type="EMBL" id="STU96585.1"/>
    </source>
</evidence>
<dbReference type="GO" id="GO:0005524">
    <property type="term" value="F:ATP binding"/>
    <property type="evidence" value="ECO:0007669"/>
    <property type="project" value="InterPro"/>
</dbReference>
<reference evidence="2 3" key="1">
    <citation type="submission" date="2018-06" db="EMBL/GenBank/DDBJ databases">
        <authorList>
            <consortium name="Pathogen Informatics"/>
            <person name="Doyle S."/>
        </authorList>
    </citation>
    <scope>NUCLEOTIDE SEQUENCE [LARGE SCALE GENOMIC DNA]</scope>
    <source>
        <strain evidence="2 3">NCTC204</strain>
    </source>
</reference>
<dbReference type="GO" id="GO:0016301">
    <property type="term" value="F:kinase activity"/>
    <property type="evidence" value="ECO:0007669"/>
    <property type="project" value="UniProtKB-KW"/>
</dbReference>
<accession>A0A378A2U5</accession>
<gene>
    <name evidence="2" type="primary">yhbJ_1</name>
    <name evidence="2" type="ORF">NCTC204_02675</name>
</gene>
<feature type="domain" description="RapZ C-terminal" evidence="1">
    <location>
        <begin position="4"/>
        <end position="51"/>
    </location>
</feature>
<dbReference type="Pfam" id="PF22740">
    <property type="entry name" value="PapZ_C"/>
    <property type="match status" value="1"/>
</dbReference>
<dbReference type="EMBL" id="UGMD01000002">
    <property type="protein sequence ID" value="STU96585.1"/>
    <property type="molecule type" value="Genomic_DNA"/>
</dbReference>
<dbReference type="Proteomes" id="UP000255192">
    <property type="component" value="Unassembled WGS sequence"/>
</dbReference>
<organism evidence="2 3">
    <name type="scientific">Klebsiella pneumoniae</name>
    <dbReference type="NCBI Taxonomy" id="573"/>
    <lineage>
        <taxon>Bacteria</taxon>
        <taxon>Pseudomonadati</taxon>
        <taxon>Pseudomonadota</taxon>
        <taxon>Gammaproteobacteria</taxon>
        <taxon>Enterobacterales</taxon>
        <taxon>Enterobacteriaceae</taxon>
        <taxon>Klebsiella/Raoultella group</taxon>
        <taxon>Klebsiella</taxon>
        <taxon>Klebsiella pneumoniae complex</taxon>
    </lineage>
</organism>
<evidence type="ECO:0000313" key="3">
    <source>
        <dbReference type="Proteomes" id="UP000255192"/>
    </source>
</evidence>
<dbReference type="PANTHER" id="PTHR30448">
    <property type="entry name" value="RNASE ADAPTER PROTEIN RAPZ"/>
    <property type="match status" value="1"/>
</dbReference>
<name>A0A378A2U5_KLEPN</name>